<name>A0AC61S4J0_9BACT</name>
<keyword evidence="2" id="KW-1185">Reference proteome</keyword>
<proteinExistence type="predicted"/>
<sequence length="229" mass="24799">MTLLLKRYISIFSILFSLIQISQNMNAQEIKLPPVDIAAGKTFMQAVADRKSVREFDAASIMPDSVLGQLLWASVGVNRVNAEKPSNGKQPVNRSNPTALNCQEITAYVFGEKGVWEYLPQSHSLRLVADGDNRRLIAGTASFSQEFVLDAPYSVVFVADTGNLPEGAQRLVLAAFDAGIACENLTLACSALGLATVPRATMNVEAVSRLLGLDDKQIPMLNNPLGYAR</sequence>
<accession>A0AC61S4J0</accession>
<reference evidence="1" key="1">
    <citation type="submission" date="2019-04" db="EMBL/GenBank/DDBJ databases">
        <title>Microbes associate with the intestines of laboratory mice.</title>
        <authorList>
            <person name="Navarre W."/>
            <person name="Wong E."/>
            <person name="Huang K.C."/>
            <person name="Tropini C."/>
            <person name="Ng K."/>
            <person name="Yu B."/>
        </authorList>
    </citation>
    <scope>NUCLEOTIDE SEQUENCE</scope>
    <source>
        <strain evidence="1">NM86_A22</strain>
    </source>
</reference>
<evidence type="ECO:0000313" key="2">
    <source>
        <dbReference type="Proteomes" id="UP000305401"/>
    </source>
</evidence>
<organism evidence="1 2">
    <name type="scientific">Muribaculum caecicola</name>
    <dbReference type="NCBI Taxonomy" id="3038144"/>
    <lineage>
        <taxon>Bacteria</taxon>
        <taxon>Pseudomonadati</taxon>
        <taxon>Bacteroidota</taxon>
        <taxon>Bacteroidia</taxon>
        <taxon>Bacteroidales</taxon>
        <taxon>Muribaculaceae</taxon>
        <taxon>Muribaculum</taxon>
    </lineage>
</organism>
<gene>
    <name evidence="1" type="ORF">E5990_07505</name>
</gene>
<dbReference type="EMBL" id="SSTG01000091">
    <property type="protein sequence ID" value="THG47980.1"/>
    <property type="molecule type" value="Genomic_DNA"/>
</dbReference>
<dbReference type="Proteomes" id="UP000305401">
    <property type="component" value="Unassembled WGS sequence"/>
</dbReference>
<evidence type="ECO:0000313" key="1">
    <source>
        <dbReference type="EMBL" id="THG47980.1"/>
    </source>
</evidence>
<comment type="caution">
    <text evidence="1">The sequence shown here is derived from an EMBL/GenBank/DDBJ whole genome shotgun (WGS) entry which is preliminary data.</text>
</comment>
<protein>
    <submittedName>
        <fullName evidence="1">SagB/ThcOx family dehydrogenase</fullName>
    </submittedName>
</protein>